<feature type="non-terminal residue" evidence="1">
    <location>
        <position position="1"/>
    </location>
</feature>
<gene>
    <name evidence="1" type="ORF">PoB_007582100</name>
</gene>
<evidence type="ECO:0000313" key="1">
    <source>
        <dbReference type="EMBL" id="GFO49316.1"/>
    </source>
</evidence>
<protein>
    <submittedName>
        <fullName evidence="1">Uncharacterized protein</fullName>
    </submittedName>
</protein>
<dbReference type="EMBL" id="BLXT01008474">
    <property type="protein sequence ID" value="GFO49316.1"/>
    <property type="molecule type" value="Genomic_DNA"/>
</dbReference>
<evidence type="ECO:0000313" key="2">
    <source>
        <dbReference type="Proteomes" id="UP000735302"/>
    </source>
</evidence>
<reference evidence="1 2" key="1">
    <citation type="journal article" date="2021" name="Elife">
        <title>Chloroplast acquisition without the gene transfer in kleptoplastic sea slugs, Plakobranchus ocellatus.</title>
        <authorList>
            <person name="Maeda T."/>
            <person name="Takahashi S."/>
            <person name="Yoshida T."/>
            <person name="Shimamura S."/>
            <person name="Takaki Y."/>
            <person name="Nagai Y."/>
            <person name="Toyoda A."/>
            <person name="Suzuki Y."/>
            <person name="Arimoto A."/>
            <person name="Ishii H."/>
            <person name="Satoh N."/>
            <person name="Nishiyama T."/>
            <person name="Hasebe M."/>
            <person name="Maruyama T."/>
            <person name="Minagawa J."/>
            <person name="Obokata J."/>
            <person name="Shigenobu S."/>
        </authorList>
    </citation>
    <scope>NUCLEOTIDE SEQUENCE [LARGE SCALE GENOMIC DNA]</scope>
</reference>
<comment type="caution">
    <text evidence="1">The sequence shown here is derived from an EMBL/GenBank/DDBJ whole genome shotgun (WGS) entry which is preliminary data.</text>
</comment>
<sequence>FVDFRINIKMISTFLKLGVLVLCLYFVLSASHDDDEKSRLPRFLEIFRKKNEPTMEEQAENVVAGKTRVSKAAEQLSREGKSLQTYIKSLHAQFGDNDKEMKAFIDVLDQVGDHVVRAGEIIKKKNKDISDALTNKMKDVGDVVNFSRRETSDLERFIERSIDDAERALVKVFPRFRTRRQRRIARELREIDHMIGQVVNSLDEVGRDSEHLGKSVVKAGKDMFEVLRRAGERVTQAVTGP</sequence>
<keyword evidence="2" id="KW-1185">Reference proteome</keyword>
<dbReference type="AlphaFoldDB" id="A0AAV4DZN7"/>
<accession>A0AAV4DZN7</accession>
<dbReference type="Proteomes" id="UP000735302">
    <property type="component" value="Unassembled WGS sequence"/>
</dbReference>
<name>A0AAV4DZN7_9GAST</name>
<proteinExistence type="predicted"/>
<organism evidence="1 2">
    <name type="scientific">Plakobranchus ocellatus</name>
    <dbReference type="NCBI Taxonomy" id="259542"/>
    <lineage>
        <taxon>Eukaryota</taxon>
        <taxon>Metazoa</taxon>
        <taxon>Spiralia</taxon>
        <taxon>Lophotrochozoa</taxon>
        <taxon>Mollusca</taxon>
        <taxon>Gastropoda</taxon>
        <taxon>Heterobranchia</taxon>
        <taxon>Euthyneura</taxon>
        <taxon>Panpulmonata</taxon>
        <taxon>Sacoglossa</taxon>
        <taxon>Placobranchoidea</taxon>
        <taxon>Plakobranchidae</taxon>
        <taxon>Plakobranchus</taxon>
    </lineage>
</organism>